<evidence type="ECO:0000313" key="7">
    <source>
        <dbReference type="Ensembl" id="ENSBIXP00005018887.1"/>
    </source>
</evidence>
<dbReference type="GO" id="GO:0005615">
    <property type="term" value="C:extracellular space"/>
    <property type="evidence" value="ECO:0007669"/>
    <property type="project" value="TreeGrafter"/>
</dbReference>
<evidence type="ECO:0000256" key="1">
    <source>
        <dbReference type="ARBA" id="ARBA00004613"/>
    </source>
</evidence>
<dbReference type="PANTHER" id="PTHR23192">
    <property type="entry name" value="OLFACTOMEDIN-RELATED"/>
    <property type="match status" value="1"/>
</dbReference>
<evidence type="ECO:0000256" key="3">
    <source>
        <dbReference type="PROSITE-ProRule" id="PRU00446"/>
    </source>
</evidence>
<dbReference type="InterPro" id="IPR050605">
    <property type="entry name" value="Olfactomedin-like_domain"/>
</dbReference>
<feature type="signal peptide" evidence="5">
    <location>
        <begin position="1"/>
        <end position="23"/>
    </location>
</feature>
<dbReference type="InterPro" id="IPR003112">
    <property type="entry name" value="Olfac-like_dom"/>
</dbReference>
<organism evidence="7 8">
    <name type="scientific">Bos indicus x Bos taurus</name>
    <name type="common">Hybrid cattle</name>
    <dbReference type="NCBI Taxonomy" id="30522"/>
    <lineage>
        <taxon>Eukaryota</taxon>
        <taxon>Metazoa</taxon>
        <taxon>Chordata</taxon>
        <taxon>Craniata</taxon>
        <taxon>Vertebrata</taxon>
        <taxon>Euteleostomi</taxon>
        <taxon>Mammalia</taxon>
        <taxon>Eutheria</taxon>
        <taxon>Laurasiatheria</taxon>
        <taxon>Artiodactyla</taxon>
        <taxon>Ruminantia</taxon>
        <taxon>Pecora</taxon>
        <taxon>Bovidae</taxon>
        <taxon>Bovinae</taxon>
        <taxon>Bos</taxon>
    </lineage>
</organism>
<reference evidence="7 8" key="1">
    <citation type="submission" date="2018-11" db="EMBL/GenBank/DDBJ databases">
        <title>Haplotype-resolved cattle genomes.</title>
        <authorList>
            <person name="Low W.Y."/>
            <person name="Tearle R."/>
            <person name="Bickhart D.M."/>
            <person name="Rosen B.D."/>
            <person name="Koren S."/>
            <person name="Rhie A."/>
            <person name="Hiendleder S."/>
            <person name="Phillippy A.M."/>
            <person name="Smith T.P.L."/>
            <person name="Williams J.L."/>
        </authorList>
    </citation>
    <scope>NUCLEOTIDE SEQUENCE [LARGE SCALE GENOMIC DNA]</scope>
</reference>
<dbReference type="Pfam" id="PF02191">
    <property type="entry name" value="OLF"/>
    <property type="match status" value="1"/>
</dbReference>
<accession>A0A4W2GK92</accession>
<evidence type="ECO:0000256" key="4">
    <source>
        <dbReference type="SAM" id="MobiDB-lite"/>
    </source>
</evidence>
<sequence>MPSSHLILCRALLLLPPIPPSIRVFSDDIPVCVHEDGLCHGVVYPLNYLIPLQQLEQLQSTAQKLMGMYEQELSKVSHAFATEDLSNQALEMNHILESRNPAALAAFCETPAFTLLCLELEGVQELVFQLKVRGEVGGTRDLFYQLESQVSNANLTLRLLADSDQCSFHNQLRECESEKEQEKASRHLGSPLHPSSCAHGGLQKVSKPLVVVLNWRDFLYKTSAWDQDSTPSPNSSLYWVAPLPADSRYFDYYWLYKSCEGLVLLQNYEERKMGYGNGGGNTLYKNFMYFNYYGTAAMAKVDLSPNTLMLQCQLSSATYNNCFSHAAVPWKDLYFASDDKGLWVPCATQVAKGYLRKWYTSQCKPAVSGTCMACRRYMPYAP</sequence>
<keyword evidence="2" id="KW-0964">Secreted</keyword>
<feature type="chain" id="PRO_5021386715" description="Olfactomedin-like domain-containing protein" evidence="5">
    <location>
        <begin position="24"/>
        <end position="382"/>
    </location>
</feature>
<comment type="subcellular location">
    <subcellularLocation>
        <location evidence="1">Secreted</location>
    </subcellularLocation>
</comment>
<dbReference type="Ensembl" id="ENSBIXT00005031455.1">
    <property type="protein sequence ID" value="ENSBIXP00005018887.1"/>
    <property type="gene ID" value="ENSBIXG00005003772.1"/>
</dbReference>
<dbReference type="AlphaFoldDB" id="A0A4W2GK92"/>
<dbReference type="GeneTree" id="ENSGT00940000163862"/>
<dbReference type="GO" id="GO:0007165">
    <property type="term" value="P:signal transduction"/>
    <property type="evidence" value="ECO:0007669"/>
    <property type="project" value="TreeGrafter"/>
</dbReference>
<evidence type="ECO:0000256" key="2">
    <source>
        <dbReference type="ARBA" id="ARBA00022525"/>
    </source>
</evidence>
<reference evidence="7" key="2">
    <citation type="submission" date="2025-08" db="UniProtKB">
        <authorList>
            <consortium name="Ensembl"/>
        </authorList>
    </citation>
    <scope>IDENTIFICATION</scope>
</reference>
<evidence type="ECO:0000256" key="5">
    <source>
        <dbReference type="SAM" id="SignalP"/>
    </source>
</evidence>
<proteinExistence type="predicted"/>
<feature type="domain" description="Olfactomedin-like" evidence="6">
    <location>
        <begin position="196"/>
        <end position="382"/>
    </location>
</feature>
<comment type="caution">
    <text evidence="3">Lacks conserved residue(s) required for the propagation of feature annotation.</text>
</comment>
<dbReference type="PANTHER" id="PTHR23192:SF32">
    <property type="entry name" value="OLFACTOMEDIN 5"/>
    <property type="match status" value="1"/>
</dbReference>
<evidence type="ECO:0000259" key="6">
    <source>
        <dbReference type="PROSITE" id="PS51132"/>
    </source>
</evidence>
<keyword evidence="5" id="KW-0732">Signal</keyword>
<dbReference type="SMART" id="SM00284">
    <property type="entry name" value="OLF"/>
    <property type="match status" value="1"/>
</dbReference>
<feature type="region of interest" description="Disordered" evidence="4">
    <location>
        <begin position="179"/>
        <end position="199"/>
    </location>
</feature>
<dbReference type="PROSITE" id="PS51132">
    <property type="entry name" value="OLF"/>
    <property type="match status" value="1"/>
</dbReference>
<protein>
    <recommendedName>
        <fullName evidence="6">Olfactomedin-like domain-containing protein</fullName>
    </recommendedName>
</protein>
<dbReference type="Proteomes" id="UP000429181">
    <property type="component" value="Chromosome 15"/>
</dbReference>
<name>A0A4W2GK92_BOBOX</name>
<evidence type="ECO:0000313" key="8">
    <source>
        <dbReference type="Proteomes" id="UP000429181"/>
    </source>
</evidence>